<organism evidence="1 2">
    <name type="scientific">Paraglomus occultum</name>
    <dbReference type="NCBI Taxonomy" id="144539"/>
    <lineage>
        <taxon>Eukaryota</taxon>
        <taxon>Fungi</taxon>
        <taxon>Fungi incertae sedis</taxon>
        <taxon>Mucoromycota</taxon>
        <taxon>Glomeromycotina</taxon>
        <taxon>Glomeromycetes</taxon>
        <taxon>Paraglomerales</taxon>
        <taxon>Paraglomeraceae</taxon>
        <taxon>Paraglomus</taxon>
    </lineage>
</organism>
<sequence>GWDSEEQLLLCGFARMMEQSFVFNPHHYQNNLKRFTERDLELLKQMPSDTSPSLTREK</sequence>
<name>A0A9N9DF09_9GLOM</name>
<dbReference type="EMBL" id="CAJVPJ010002989">
    <property type="protein sequence ID" value="CAG8632720.1"/>
    <property type="molecule type" value="Genomic_DNA"/>
</dbReference>
<gene>
    <name evidence="1" type="ORF">POCULU_LOCUS8981</name>
</gene>
<keyword evidence="2" id="KW-1185">Reference proteome</keyword>
<evidence type="ECO:0000313" key="2">
    <source>
        <dbReference type="Proteomes" id="UP000789572"/>
    </source>
</evidence>
<dbReference type="Proteomes" id="UP000789572">
    <property type="component" value="Unassembled WGS sequence"/>
</dbReference>
<accession>A0A9N9DF09</accession>
<dbReference type="OrthoDB" id="21643at2759"/>
<dbReference type="AlphaFoldDB" id="A0A9N9DF09"/>
<comment type="caution">
    <text evidence="1">The sequence shown here is derived from an EMBL/GenBank/DDBJ whole genome shotgun (WGS) entry which is preliminary data.</text>
</comment>
<feature type="non-terminal residue" evidence="1">
    <location>
        <position position="1"/>
    </location>
</feature>
<proteinExistence type="predicted"/>
<evidence type="ECO:0000313" key="1">
    <source>
        <dbReference type="EMBL" id="CAG8632720.1"/>
    </source>
</evidence>
<protein>
    <submittedName>
        <fullName evidence="1">10585_t:CDS:1</fullName>
    </submittedName>
</protein>
<reference evidence="1" key="1">
    <citation type="submission" date="2021-06" db="EMBL/GenBank/DDBJ databases">
        <authorList>
            <person name="Kallberg Y."/>
            <person name="Tangrot J."/>
            <person name="Rosling A."/>
        </authorList>
    </citation>
    <scope>NUCLEOTIDE SEQUENCE</scope>
    <source>
        <strain evidence="1">IA702</strain>
    </source>
</reference>